<dbReference type="InterPro" id="IPR004698">
    <property type="entry name" value="Zn/Fe_permease_fun/pln"/>
</dbReference>
<organism evidence="10 11">
    <name type="scientific">Leucosporidium creatinivorum</name>
    <dbReference type="NCBI Taxonomy" id="106004"/>
    <lineage>
        <taxon>Eukaryota</taxon>
        <taxon>Fungi</taxon>
        <taxon>Dikarya</taxon>
        <taxon>Basidiomycota</taxon>
        <taxon>Pucciniomycotina</taxon>
        <taxon>Microbotryomycetes</taxon>
        <taxon>Leucosporidiales</taxon>
        <taxon>Leucosporidium</taxon>
    </lineage>
</organism>
<keyword evidence="4 8" id="KW-0812">Transmembrane</keyword>
<dbReference type="OrthoDB" id="448280at2759"/>
<feature type="transmembrane region" description="Helical" evidence="8">
    <location>
        <begin position="102"/>
        <end position="127"/>
    </location>
</feature>
<comment type="subcellular location">
    <subcellularLocation>
        <location evidence="1 8">Membrane</location>
        <topology evidence="1 8">Multi-pass membrane protein</topology>
    </subcellularLocation>
</comment>
<proteinExistence type="inferred from homology"/>
<keyword evidence="5 8" id="KW-1133">Transmembrane helix</keyword>
<feature type="transmembrane region" description="Helical" evidence="8">
    <location>
        <begin position="337"/>
        <end position="355"/>
    </location>
</feature>
<dbReference type="InParanoid" id="A0A1Y2FL46"/>
<keyword evidence="7 8" id="KW-0472">Membrane</keyword>
<feature type="transmembrane region" description="Helical" evidence="8">
    <location>
        <begin position="63"/>
        <end position="82"/>
    </location>
</feature>
<evidence type="ECO:0000256" key="7">
    <source>
        <dbReference type="ARBA" id="ARBA00023136"/>
    </source>
</evidence>
<evidence type="ECO:0000256" key="6">
    <source>
        <dbReference type="ARBA" id="ARBA00023065"/>
    </source>
</evidence>
<feature type="region of interest" description="Disordered" evidence="9">
    <location>
        <begin position="140"/>
        <end position="163"/>
    </location>
</feature>
<dbReference type="EMBL" id="MCGR01000017">
    <property type="protein sequence ID" value="ORY84712.1"/>
    <property type="molecule type" value="Genomic_DNA"/>
</dbReference>
<dbReference type="GO" id="GO:0005385">
    <property type="term" value="F:zinc ion transmembrane transporter activity"/>
    <property type="evidence" value="ECO:0007669"/>
    <property type="project" value="InterPro"/>
</dbReference>
<dbReference type="STRING" id="106004.A0A1Y2FL46"/>
<dbReference type="NCBIfam" id="TIGR00820">
    <property type="entry name" value="zip"/>
    <property type="match status" value="1"/>
</dbReference>
<dbReference type="PANTHER" id="PTHR11040">
    <property type="entry name" value="ZINC/IRON TRANSPORTER"/>
    <property type="match status" value="1"/>
</dbReference>
<feature type="transmembrane region" description="Helical" evidence="8">
    <location>
        <begin position="20"/>
        <end position="42"/>
    </location>
</feature>
<dbReference type="FunCoup" id="A0A1Y2FL46">
    <property type="interactions" value="258"/>
</dbReference>
<evidence type="ECO:0000313" key="11">
    <source>
        <dbReference type="Proteomes" id="UP000193467"/>
    </source>
</evidence>
<comment type="caution">
    <text evidence="10">The sequence shown here is derived from an EMBL/GenBank/DDBJ whole genome shotgun (WGS) entry which is preliminary data.</text>
</comment>
<feature type="transmembrane region" description="Helical" evidence="8">
    <location>
        <begin position="199"/>
        <end position="222"/>
    </location>
</feature>
<feature type="transmembrane region" description="Helical" evidence="8">
    <location>
        <begin position="304"/>
        <end position="325"/>
    </location>
</feature>
<evidence type="ECO:0000256" key="8">
    <source>
        <dbReference type="RuleBase" id="RU362088"/>
    </source>
</evidence>
<evidence type="ECO:0000256" key="5">
    <source>
        <dbReference type="ARBA" id="ARBA00022989"/>
    </source>
</evidence>
<protein>
    <submittedName>
        <fullName evidence="10">Zinc/iron permease</fullName>
    </submittedName>
</protein>
<dbReference type="AlphaFoldDB" id="A0A1Y2FL46"/>
<keyword evidence="11" id="KW-1185">Reference proteome</keyword>
<comment type="similarity">
    <text evidence="2 8">Belongs to the ZIP transporter (TC 2.A.5) family.</text>
</comment>
<gene>
    <name evidence="10" type="ORF">BCR35DRAFT_351811</name>
</gene>
<evidence type="ECO:0000256" key="2">
    <source>
        <dbReference type="ARBA" id="ARBA00006939"/>
    </source>
</evidence>
<evidence type="ECO:0000256" key="4">
    <source>
        <dbReference type="ARBA" id="ARBA00022692"/>
    </source>
</evidence>
<dbReference type="Proteomes" id="UP000193467">
    <property type="component" value="Unassembled WGS sequence"/>
</dbReference>
<dbReference type="PANTHER" id="PTHR11040:SF32">
    <property type="entry name" value="ZINC-REGULATED TRANSPORTER 1"/>
    <property type="match status" value="1"/>
</dbReference>
<keyword evidence="3 8" id="KW-0813">Transport</keyword>
<accession>A0A1Y2FL46</accession>
<dbReference type="Pfam" id="PF02535">
    <property type="entry name" value="Zip"/>
    <property type="match status" value="1"/>
</dbReference>
<dbReference type="InterPro" id="IPR003689">
    <property type="entry name" value="ZIP"/>
</dbReference>
<evidence type="ECO:0000256" key="3">
    <source>
        <dbReference type="ARBA" id="ARBA00022448"/>
    </source>
</evidence>
<keyword evidence="6 8" id="KW-0406">Ion transport</keyword>
<name>A0A1Y2FL46_9BASI</name>
<evidence type="ECO:0000256" key="1">
    <source>
        <dbReference type="ARBA" id="ARBA00004141"/>
    </source>
</evidence>
<sequence length="358" mass="37912">MSDVEVDDDPCAGSPTTNLGLRIGAIFIILVTSLFGTLFPIASKRIPVLRRAVPGVVFEFAKYFGSGVILATGFIHLLEPAADEELSEGNTISAGGCISDKWGLYPFAFGICLVSLFFTFVLHLVAFRIGTERLQEMGLSANTGGHDHPHAGGHHVHPEVASSTESSEQALEKGVAAPDSVDGASFADAQERSPLIAQILGVATLEFGVIFHSIIIGLTLAVTGSDEFNILFIVIIFHQMFEGLGLGTRLAFLNLPPKYNWVPFVSAVVYSIVTPLGMAIGLGVREGLSMSSGSASVAAGVLDSISAGILIYTATVELISHEFILNKAYLTCSWGKLWFSLTSFGFGAGIMALLGKWA</sequence>
<feature type="transmembrane region" description="Helical" evidence="8">
    <location>
        <begin position="228"/>
        <end position="252"/>
    </location>
</feature>
<feature type="transmembrane region" description="Helical" evidence="8">
    <location>
        <begin position="264"/>
        <end position="284"/>
    </location>
</feature>
<evidence type="ECO:0000256" key="9">
    <source>
        <dbReference type="SAM" id="MobiDB-lite"/>
    </source>
</evidence>
<dbReference type="GO" id="GO:0005886">
    <property type="term" value="C:plasma membrane"/>
    <property type="evidence" value="ECO:0007669"/>
    <property type="project" value="TreeGrafter"/>
</dbReference>
<evidence type="ECO:0000313" key="10">
    <source>
        <dbReference type="EMBL" id="ORY84712.1"/>
    </source>
</evidence>
<reference evidence="10 11" key="1">
    <citation type="submission" date="2016-07" db="EMBL/GenBank/DDBJ databases">
        <title>Pervasive Adenine N6-methylation of Active Genes in Fungi.</title>
        <authorList>
            <consortium name="DOE Joint Genome Institute"/>
            <person name="Mondo S.J."/>
            <person name="Dannebaum R.O."/>
            <person name="Kuo R.C."/>
            <person name="Labutti K."/>
            <person name="Haridas S."/>
            <person name="Kuo A."/>
            <person name="Salamov A."/>
            <person name="Ahrendt S.R."/>
            <person name="Lipzen A."/>
            <person name="Sullivan W."/>
            <person name="Andreopoulos W.B."/>
            <person name="Clum A."/>
            <person name="Lindquist E."/>
            <person name="Daum C."/>
            <person name="Ramamoorthy G.K."/>
            <person name="Gryganskyi A."/>
            <person name="Culley D."/>
            <person name="Magnuson J.K."/>
            <person name="James T.Y."/>
            <person name="O'Malley M.A."/>
            <person name="Stajich J.E."/>
            <person name="Spatafora J.W."/>
            <person name="Visel A."/>
            <person name="Grigoriev I.V."/>
        </authorList>
    </citation>
    <scope>NUCLEOTIDE SEQUENCE [LARGE SCALE GENOMIC DNA]</scope>
    <source>
        <strain evidence="10 11">62-1032</strain>
    </source>
</reference>